<evidence type="ECO:0000313" key="8">
    <source>
        <dbReference type="EMBL" id="RWS30964.1"/>
    </source>
</evidence>
<feature type="domain" description="Pericentrin/AKAP-450 centrosomal targeting" evidence="7">
    <location>
        <begin position="986"/>
        <end position="1033"/>
    </location>
</feature>
<dbReference type="EMBL" id="NCKV01000313">
    <property type="protein sequence ID" value="RWS30964.1"/>
    <property type="molecule type" value="Genomic_DNA"/>
</dbReference>
<evidence type="ECO:0000256" key="1">
    <source>
        <dbReference type="ARBA" id="ARBA00004300"/>
    </source>
</evidence>
<dbReference type="PANTHER" id="PTHR44981:SF1">
    <property type="entry name" value="A-KINASE ANCHOR PROTEIN 9"/>
    <property type="match status" value="1"/>
</dbReference>
<dbReference type="SUPFAM" id="SSF57997">
    <property type="entry name" value="Tropomyosin"/>
    <property type="match status" value="1"/>
</dbReference>
<feature type="coiled-coil region" evidence="6">
    <location>
        <begin position="586"/>
        <end position="640"/>
    </location>
</feature>
<keyword evidence="4 6" id="KW-0175">Coiled coil</keyword>
<evidence type="ECO:0000256" key="2">
    <source>
        <dbReference type="ARBA" id="ARBA00022490"/>
    </source>
</evidence>
<dbReference type="GO" id="GO:0097060">
    <property type="term" value="C:synaptic membrane"/>
    <property type="evidence" value="ECO:0007669"/>
    <property type="project" value="TreeGrafter"/>
</dbReference>
<dbReference type="InterPro" id="IPR028745">
    <property type="entry name" value="AKAP9/Pericentrin"/>
</dbReference>
<dbReference type="Pfam" id="PF10495">
    <property type="entry name" value="PACT_coil_coil"/>
    <property type="match status" value="1"/>
</dbReference>
<dbReference type="OrthoDB" id="2020852at2759"/>
<dbReference type="GO" id="GO:0034237">
    <property type="term" value="F:protein kinase A regulatory subunit binding"/>
    <property type="evidence" value="ECO:0007669"/>
    <property type="project" value="TreeGrafter"/>
</dbReference>
<evidence type="ECO:0000256" key="6">
    <source>
        <dbReference type="SAM" id="Coils"/>
    </source>
</evidence>
<comment type="caution">
    <text evidence="8">The sequence shown here is derived from an EMBL/GenBank/DDBJ whole genome shotgun (WGS) entry which is preliminary data.</text>
</comment>
<feature type="coiled-coil region" evidence="6">
    <location>
        <begin position="888"/>
        <end position="971"/>
    </location>
</feature>
<keyword evidence="3" id="KW-0597">Phosphoprotein</keyword>
<sequence length="1062" mass="122237">MASLEPSNELSRCNSFISSRSVISDTEIESCCHLYAAQTNSRLLHVLSDLVKAFLDTEHDIQKSLENMGFPCHESSCSREEILPSLEDAIERLSHADGVNELCEDGPECISPSTTFYSSLTVTSGIVNSVSAGNAEDDILLGASRRLRSAVSRILHLLQELATHQFPDKFISSSDDVIRVKNSETEDLKVQLESSSKQILSYQKFIEQQAKEREFERDEFNIALQKIEEKFKEKERKESKLRTELEAYESQLTSLADDKKELEQKLRDVSLQLKKSSEITEEYKQVIQQMEKENEEFTRNERVLKKKVNELEEAIHLQASLNEEMQKEHLNNSNSLASAVIESINLRTSQLQRTLNMGEIIDLSGLSVSLLSSKPDVNYNTSNAEDSSTECSYADVNILDDKMRLLNTCIDKLVAQNVKLRSDLEYVNSNNKNLDDKFNKLLEEKSRLENELREVKREEEIIQEELNNKRLQLSALKSRVEGNVAWDVSQLKQTNEELKRNLAKEESKCETLKQQIAQLTVVNEERDLKIKQLTDEIRAVSAAVASVKNNFIKVEMEKIRLAKAESDLLKEKEAFMKQETVFRNEIDTLHQERDELTHKLSNTVKNDNQEVLSKLLRKVIRDKNEEIKCLSQQLRSIEDKLSPLCPKSNGGDVLSLVEELLHNVFDLKTKLKGDFEAKACVTVRTIEAAVNTENSSCVQRASKATNTIVQCEDERRVTILKCEKESLEEELRLCKQRLNDLCSKFKLCDEENSALKQAIITLREKEIAYRPDQRESYSDTEADVEMAENNLQDALETLHNNSQELLILSESRKKQKEAILRQLIETLPFVVSEDRNNTQCILHDEWRLQFLDSFPQKEIGALLFEKLKQINAVYFECNTKMKYYCREYEAVANKLVTVEKELANVQQDVVRYQKDCEKMKEKVKHFEQKMKDTENVKSELEERVETYRTSYKVAKEETNKLEKQIRELERSIPKKVTLDQNDIYLKLRRCLSHKKSLIFQKKYLLNVLGGFQLTEKATLALLANLNISMLHHLNRNAATGADQHLTQVSPVFAAHVQKQTPL</sequence>
<feature type="coiled-coil region" evidence="6">
    <location>
        <begin position="717"/>
        <end position="744"/>
    </location>
</feature>
<name>A0A443STY9_9ACAR</name>
<keyword evidence="9" id="KW-1185">Reference proteome</keyword>
<dbReference type="Proteomes" id="UP000288716">
    <property type="component" value="Unassembled WGS sequence"/>
</dbReference>
<dbReference type="AlphaFoldDB" id="A0A443STY9"/>
<protein>
    <submittedName>
        <fullName evidence="8">Trichohyalin-like protein</fullName>
    </submittedName>
</protein>
<gene>
    <name evidence="8" type="ORF">B4U80_11685</name>
</gene>
<evidence type="ECO:0000313" key="9">
    <source>
        <dbReference type="Proteomes" id="UP000288716"/>
    </source>
</evidence>
<proteinExistence type="predicted"/>
<feature type="coiled-coil region" evidence="6">
    <location>
        <begin position="424"/>
        <end position="550"/>
    </location>
</feature>
<feature type="coiled-coil region" evidence="6">
    <location>
        <begin position="777"/>
        <end position="804"/>
    </location>
</feature>
<dbReference type="GO" id="GO:0015459">
    <property type="term" value="F:potassium channel regulator activity"/>
    <property type="evidence" value="ECO:0007669"/>
    <property type="project" value="TreeGrafter"/>
</dbReference>
<comment type="subcellular location">
    <subcellularLocation>
        <location evidence="1">Cytoplasm</location>
        <location evidence="1">Cytoskeleton</location>
        <location evidence="1">Microtubule organizing center</location>
        <location evidence="1">Centrosome</location>
    </subcellularLocation>
</comment>
<evidence type="ECO:0000256" key="4">
    <source>
        <dbReference type="ARBA" id="ARBA00023054"/>
    </source>
</evidence>
<dbReference type="PANTHER" id="PTHR44981">
    <property type="entry name" value="PERICENTRIN-LIKE PROTEIN, ISOFORM F"/>
    <property type="match status" value="1"/>
</dbReference>
<keyword evidence="2" id="KW-0963">Cytoplasm</keyword>
<dbReference type="VEuPathDB" id="VectorBase:LDEU001077"/>
<dbReference type="InterPro" id="IPR019528">
    <property type="entry name" value="PACT_domain"/>
</dbReference>
<dbReference type="GO" id="GO:0005813">
    <property type="term" value="C:centrosome"/>
    <property type="evidence" value="ECO:0007669"/>
    <property type="project" value="UniProtKB-SubCell"/>
</dbReference>
<reference evidence="8 9" key="1">
    <citation type="journal article" date="2018" name="Gigascience">
        <title>Genomes of trombidid mites reveal novel predicted allergens and laterally-transferred genes associated with secondary metabolism.</title>
        <authorList>
            <person name="Dong X."/>
            <person name="Chaisiri K."/>
            <person name="Xia D."/>
            <person name="Armstrong S.D."/>
            <person name="Fang Y."/>
            <person name="Donnelly M.J."/>
            <person name="Kadowaki T."/>
            <person name="McGarry J.W."/>
            <person name="Darby A.C."/>
            <person name="Makepeace B.L."/>
        </authorList>
    </citation>
    <scope>NUCLEOTIDE SEQUENCE [LARGE SCALE GENOMIC DNA]</scope>
    <source>
        <strain evidence="8">UoL-UT</strain>
    </source>
</reference>
<dbReference type="GO" id="GO:0005795">
    <property type="term" value="C:Golgi stack"/>
    <property type="evidence" value="ECO:0007669"/>
    <property type="project" value="TreeGrafter"/>
</dbReference>
<dbReference type="GO" id="GO:0051661">
    <property type="term" value="P:maintenance of centrosome location"/>
    <property type="evidence" value="ECO:0007669"/>
    <property type="project" value="TreeGrafter"/>
</dbReference>
<evidence type="ECO:0000256" key="5">
    <source>
        <dbReference type="ARBA" id="ARBA00023212"/>
    </source>
</evidence>
<evidence type="ECO:0000259" key="7">
    <source>
        <dbReference type="Pfam" id="PF10495"/>
    </source>
</evidence>
<dbReference type="GO" id="GO:0060090">
    <property type="term" value="F:molecular adaptor activity"/>
    <property type="evidence" value="ECO:0007669"/>
    <property type="project" value="InterPro"/>
</dbReference>
<organism evidence="8 9">
    <name type="scientific">Leptotrombidium deliense</name>
    <dbReference type="NCBI Taxonomy" id="299467"/>
    <lineage>
        <taxon>Eukaryota</taxon>
        <taxon>Metazoa</taxon>
        <taxon>Ecdysozoa</taxon>
        <taxon>Arthropoda</taxon>
        <taxon>Chelicerata</taxon>
        <taxon>Arachnida</taxon>
        <taxon>Acari</taxon>
        <taxon>Acariformes</taxon>
        <taxon>Trombidiformes</taxon>
        <taxon>Prostigmata</taxon>
        <taxon>Anystina</taxon>
        <taxon>Parasitengona</taxon>
        <taxon>Trombiculoidea</taxon>
        <taxon>Trombiculidae</taxon>
        <taxon>Leptotrombidium</taxon>
    </lineage>
</organism>
<evidence type="ECO:0000256" key="3">
    <source>
        <dbReference type="ARBA" id="ARBA00022553"/>
    </source>
</evidence>
<dbReference type="GO" id="GO:0007165">
    <property type="term" value="P:signal transduction"/>
    <property type="evidence" value="ECO:0007669"/>
    <property type="project" value="InterPro"/>
</dbReference>
<dbReference type="GO" id="GO:1903358">
    <property type="term" value="P:regulation of Golgi organization"/>
    <property type="evidence" value="ECO:0007669"/>
    <property type="project" value="TreeGrafter"/>
</dbReference>
<dbReference type="GO" id="GO:0005801">
    <property type="term" value="C:cis-Golgi network"/>
    <property type="evidence" value="ECO:0007669"/>
    <property type="project" value="TreeGrafter"/>
</dbReference>
<dbReference type="GO" id="GO:0060307">
    <property type="term" value="P:regulation of ventricular cardiac muscle cell membrane repolarization"/>
    <property type="evidence" value="ECO:0007669"/>
    <property type="project" value="TreeGrafter"/>
</dbReference>
<keyword evidence="5" id="KW-0206">Cytoskeleton</keyword>
<accession>A0A443STY9</accession>
<dbReference type="STRING" id="299467.A0A443STY9"/>
<feature type="coiled-coil region" evidence="6">
    <location>
        <begin position="217"/>
        <end position="328"/>
    </location>
</feature>
<dbReference type="Gene3D" id="1.20.5.340">
    <property type="match status" value="1"/>
</dbReference>